<dbReference type="HOGENOM" id="CLU_2146289_0_0_1"/>
<dbReference type="InParanoid" id="B0CWE3"/>
<reference evidence="1 2" key="1">
    <citation type="journal article" date="2008" name="Nature">
        <title>The genome of Laccaria bicolor provides insights into mycorrhizal symbiosis.</title>
        <authorList>
            <person name="Martin F."/>
            <person name="Aerts A."/>
            <person name="Ahren D."/>
            <person name="Brun A."/>
            <person name="Danchin E.G.J."/>
            <person name="Duchaussoy F."/>
            <person name="Gibon J."/>
            <person name="Kohler A."/>
            <person name="Lindquist E."/>
            <person name="Pereda V."/>
            <person name="Salamov A."/>
            <person name="Shapiro H.J."/>
            <person name="Wuyts J."/>
            <person name="Blaudez D."/>
            <person name="Buee M."/>
            <person name="Brokstein P."/>
            <person name="Canbaeck B."/>
            <person name="Cohen D."/>
            <person name="Courty P.E."/>
            <person name="Coutinho P.M."/>
            <person name="Delaruelle C."/>
            <person name="Detter J.C."/>
            <person name="Deveau A."/>
            <person name="DiFazio S."/>
            <person name="Duplessis S."/>
            <person name="Fraissinet-Tachet L."/>
            <person name="Lucic E."/>
            <person name="Frey-Klett P."/>
            <person name="Fourrey C."/>
            <person name="Feussner I."/>
            <person name="Gay G."/>
            <person name="Grimwood J."/>
            <person name="Hoegger P.J."/>
            <person name="Jain P."/>
            <person name="Kilaru S."/>
            <person name="Labbe J."/>
            <person name="Lin Y.C."/>
            <person name="Legue V."/>
            <person name="Le Tacon F."/>
            <person name="Marmeisse R."/>
            <person name="Melayah D."/>
            <person name="Montanini B."/>
            <person name="Muratet M."/>
            <person name="Nehls U."/>
            <person name="Niculita-Hirzel H."/>
            <person name="Oudot-Le Secq M.P."/>
            <person name="Peter M."/>
            <person name="Quesneville H."/>
            <person name="Rajashekar B."/>
            <person name="Reich M."/>
            <person name="Rouhier N."/>
            <person name="Schmutz J."/>
            <person name="Yin T."/>
            <person name="Chalot M."/>
            <person name="Henrissat B."/>
            <person name="Kuees U."/>
            <person name="Lucas S."/>
            <person name="Van de Peer Y."/>
            <person name="Podila G.K."/>
            <person name="Polle A."/>
            <person name="Pukkila P.J."/>
            <person name="Richardson P.M."/>
            <person name="Rouze P."/>
            <person name="Sanders I.R."/>
            <person name="Stajich J.E."/>
            <person name="Tunlid A."/>
            <person name="Tuskan G."/>
            <person name="Grigoriev I.V."/>
        </authorList>
    </citation>
    <scope>NUCLEOTIDE SEQUENCE [LARGE SCALE GENOMIC DNA]</scope>
    <source>
        <strain evidence="2">S238N-H82 / ATCC MYA-4686</strain>
    </source>
</reference>
<dbReference type="GeneID" id="6071303"/>
<name>B0CWE3_LACBS</name>
<keyword evidence="2" id="KW-1185">Reference proteome</keyword>
<dbReference type="EMBL" id="DS547093">
    <property type="protein sequence ID" value="EDR13053.1"/>
    <property type="molecule type" value="Genomic_DNA"/>
</dbReference>
<proteinExistence type="predicted"/>
<dbReference type="KEGG" id="lbc:LACBIDRAFT_322467"/>
<protein>
    <submittedName>
        <fullName evidence="1">Predicted protein</fullName>
    </submittedName>
</protein>
<sequence length="112" mass="12996">MCDRKLGIRFYRLDSLVPNTFMCMMMFSIMMTKTCHHYAAPQCISCLGKAHSPSLEEGCKFIGPSGKVFTLPGNPAIFSFQTHYGIHMEFPWNDAFHMVSMDWSMWIPWNFQ</sequence>
<evidence type="ECO:0000313" key="1">
    <source>
        <dbReference type="EMBL" id="EDR13053.1"/>
    </source>
</evidence>
<dbReference type="AlphaFoldDB" id="B0CWE3"/>
<dbReference type="RefSeq" id="XP_001875551.1">
    <property type="nucleotide sequence ID" value="XM_001875516.1"/>
</dbReference>
<dbReference type="OrthoDB" id="10487582at2759"/>
<accession>B0CWE3</accession>
<gene>
    <name evidence="1" type="ORF">LACBIDRAFT_322467</name>
</gene>
<organism evidence="2">
    <name type="scientific">Laccaria bicolor (strain S238N-H82 / ATCC MYA-4686)</name>
    <name type="common">Bicoloured deceiver</name>
    <name type="synonym">Laccaria laccata var. bicolor</name>
    <dbReference type="NCBI Taxonomy" id="486041"/>
    <lineage>
        <taxon>Eukaryota</taxon>
        <taxon>Fungi</taxon>
        <taxon>Dikarya</taxon>
        <taxon>Basidiomycota</taxon>
        <taxon>Agaricomycotina</taxon>
        <taxon>Agaricomycetes</taxon>
        <taxon>Agaricomycetidae</taxon>
        <taxon>Agaricales</taxon>
        <taxon>Agaricineae</taxon>
        <taxon>Hydnangiaceae</taxon>
        <taxon>Laccaria</taxon>
    </lineage>
</organism>
<evidence type="ECO:0000313" key="2">
    <source>
        <dbReference type="Proteomes" id="UP000001194"/>
    </source>
</evidence>
<dbReference type="Proteomes" id="UP000001194">
    <property type="component" value="Unassembled WGS sequence"/>
</dbReference>